<evidence type="ECO:0000313" key="1">
    <source>
        <dbReference type="EMBL" id="EDO60279.1"/>
    </source>
</evidence>
<name>A7VWY2_9FIRM</name>
<dbReference type="Proteomes" id="UP000003490">
    <property type="component" value="Unassembled WGS sequence"/>
</dbReference>
<protein>
    <recommendedName>
        <fullName evidence="3">Zinc-ribbon domain-containing protein</fullName>
    </recommendedName>
</protein>
<gene>
    <name evidence="1" type="ORF">CLOLEP_03105</name>
</gene>
<evidence type="ECO:0000313" key="2">
    <source>
        <dbReference type="Proteomes" id="UP000003490"/>
    </source>
</evidence>
<proteinExistence type="predicted"/>
<sequence>MGILEDVVINAKSAANAVGKSATKLYDLSKLKVSAADLNGDINKHFEALGRIVYDGKQNGEDNSALIEDSVKIIKDLYESLAAINQQIDELKNLVKCPKCGFENSLGSNYCNCCGAKIEKEPVCGGEAAKTKNEECDCGQGDSSGEACDDTCDCKKED</sequence>
<dbReference type="AlphaFoldDB" id="A7VWY2"/>
<organism evidence="1 2">
    <name type="scientific">[Clostridium] leptum DSM 753</name>
    <dbReference type="NCBI Taxonomy" id="428125"/>
    <lineage>
        <taxon>Bacteria</taxon>
        <taxon>Bacillati</taxon>
        <taxon>Bacillota</taxon>
        <taxon>Clostridia</taxon>
        <taxon>Eubacteriales</taxon>
        <taxon>Oscillospiraceae</taxon>
        <taxon>Oscillospiraceae incertae sedis</taxon>
    </lineage>
</organism>
<reference evidence="1 2" key="2">
    <citation type="submission" date="2007-08" db="EMBL/GenBank/DDBJ databases">
        <authorList>
            <person name="Fulton L."/>
            <person name="Clifton S."/>
            <person name="Fulton B."/>
            <person name="Xu J."/>
            <person name="Minx P."/>
            <person name="Pepin K.H."/>
            <person name="Johnson M."/>
            <person name="Thiruvilangam P."/>
            <person name="Bhonagiri V."/>
            <person name="Nash W.E."/>
            <person name="Wang C."/>
            <person name="Mardis E.R."/>
            <person name="Wilson R.K."/>
        </authorList>
    </citation>
    <scope>NUCLEOTIDE SEQUENCE [LARGE SCALE GENOMIC DNA]</scope>
    <source>
        <strain evidence="1 2">DSM 753</strain>
    </source>
</reference>
<dbReference type="HOGENOM" id="CLU_117098_3_2_9"/>
<evidence type="ECO:0008006" key="3">
    <source>
        <dbReference type="Google" id="ProtNLM"/>
    </source>
</evidence>
<accession>A7VWY2</accession>
<comment type="caution">
    <text evidence="1">The sequence shown here is derived from an EMBL/GenBank/DDBJ whole genome shotgun (WGS) entry which is preliminary data.</text>
</comment>
<dbReference type="EMBL" id="ABCB02000020">
    <property type="protein sequence ID" value="EDO60279.1"/>
    <property type="molecule type" value="Genomic_DNA"/>
</dbReference>
<reference evidence="1 2" key="1">
    <citation type="submission" date="2007-08" db="EMBL/GenBank/DDBJ databases">
        <title>Draft genome sequence of Clostridium leptum (DSM 753).</title>
        <authorList>
            <person name="Sudarsanam P."/>
            <person name="Ley R."/>
            <person name="Guruge J."/>
            <person name="Turnbaugh P.J."/>
            <person name="Mahowald M."/>
            <person name="Liep D."/>
            <person name="Gordon J."/>
        </authorList>
    </citation>
    <scope>NUCLEOTIDE SEQUENCE [LARGE SCALE GENOMIC DNA]</scope>
    <source>
        <strain evidence="1 2">DSM 753</strain>
    </source>
</reference>